<dbReference type="OrthoDB" id="416222at2759"/>
<dbReference type="VEuPathDB" id="FungiDB:PC110_g6158"/>
<dbReference type="FunFam" id="2.60.40.10:FF:000731">
    <property type="entry name" value="Lysosomal beta glucosidase"/>
    <property type="match status" value="1"/>
</dbReference>
<reference evidence="9" key="1">
    <citation type="submission" date="2021-01" db="EMBL/GenBank/DDBJ databases">
        <title>Phytophthora aleatoria, a newly-described species from Pinus radiata is distinct from Phytophthora cactorum isolates based on comparative genomics.</title>
        <authorList>
            <person name="Mcdougal R."/>
            <person name="Panda P."/>
            <person name="Williams N."/>
            <person name="Studholme D.J."/>
        </authorList>
    </citation>
    <scope>NUCLEOTIDE SEQUENCE</scope>
    <source>
        <strain evidence="9">NZFS 3830</strain>
    </source>
</reference>
<dbReference type="InterPro" id="IPR000594">
    <property type="entry name" value="ThiF_NAD_FAD-bd"/>
</dbReference>
<evidence type="ECO:0000313" key="9">
    <source>
        <dbReference type="EMBL" id="KAG6973207.1"/>
    </source>
</evidence>
<dbReference type="Proteomes" id="UP000688947">
    <property type="component" value="Unassembled WGS sequence"/>
</dbReference>
<evidence type="ECO:0000256" key="6">
    <source>
        <dbReference type="ARBA" id="ARBA00023295"/>
    </source>
</evidence>
<evidence type="ECO:0000256" key="7">
    <source>
        <dbReference type="SAM" id="SignalP"/>
    </source>
</evidence>
<dbReference type="Pfam" id="PF00899">
    <property type="entry name" value="ThiF"/>
    <property type="match status" value="1"/>
</dbReference>
<keyword evidence="6" id="KW-0326">Glycosidase</keyword>
<accession>A0A8T1UZ48</accession>
<feature type="domain" description="Fibronectin type III-like" evidence="8">
    <location>
        <begin position="669"/>
        <end position="743"/>
    </location>
</feature>
<comment type="similarity">
    <text evidence="2">Belongs to the glycosyl hydrolase 3 family.</text>
</comment>
<dbReference type="PANTHER" id="PTHR30620">
    <property type="entry name" value="PERIPLASMIC BETA-GLUCOSIDASE-RELATED"/>
    <property type="match status" value="1"/>
</dbReference>
<comment type="catalytic activity">
    <reaction evidence="1">
        <text>Hydrolysis of terminal, non-reducing beta-D-glucosyl residues with release of beta-D-glucose.</text>
        <dbReference type="EC" id="3.2.1.21"/>
    </reaction>
</comment>
<dbReference type="GO" id="GO:0009251">
    <property type="term" value="P:glucan catabolic process"/>
    <property type="evidence" value="ECO:0007669"/>
    <property type="project" value="TreeGrafter"/>
</dbReference>
<proteinExistence type="inferred from homology"/>
<evidence type="ECO:0000259" key="8">
    <source>
        <dbReference type="SMART" id="SM01217"/>
    </source>
</evidence>
<dbReference type="FunFam" id="3.40.50.1700:FF:000006">
    <property type="entry name" value="Lysosomal beta glucosidase"/>
    <property type="match status" value="1"/>
</dbReference>
<evidence type="ECO:0000256" key="4">
    <source>
        <dbReference type="ARBA" id="ARBA00022729"/>
    </source>
</evidence>
<dbReference type="AlphaFoldDB" id="A0A8T1UZ48"/>
<dbReference type="InterPro" id="IPR051915">
    <property type="entry name" value="Cellulose_Degrad_GH3"/>
</dbReference>
<evidence type="ECO:0000313" key="10">
    <source>
        <dbReference type="Proteomes" id="UP000688947"/>
    </source>
</evidence>
<dbReference type="Pfam" id="PF14310">
    <property type="entry name" value="Fn3-like"/>
    <property type="match status" value="1"/>
</dbReference>
<dbReference type="Pfam" id="PF00933">
    <property type="entry name" value="Glyco_hydro_3"/>
    <property type="match status" value="1"/>
</dbReference>
<comment type="caution">
    <text evidence="9">The sequence shown here is derived from an EMBL/GenBank/DDBJ whole genome shotgun (WGS) entry which is preliminary data.</text>
</comment>
<feature type="signal peptide" evidence="7">
    <location>
        <begin position="1"/>
        <end position="19"/>
    </location>
</feature>
<name>A0A8T1UZ48_9STRA</name>
<organism evidence="9 10">
    <name type="scientific">Phytophthora cactorum</name>
    <dbReference type="NCBI Taxonomy" id="29920"/>
    <lineage>
        <taxon>Eukaryota</taxon>
        <taxon>Sar</taxon>
        <taxon>Stramenopiles</taxon>
        <taxon>Oomycota</taxon>
        <taxon>Peronosporomycetes</taxon>
        <taxon>Peronosporales</taxon>
        <taxon>Peronosporaceae</taxon>
        <taxon>Phytophthora</taxon>
    </lineage>
</organism>
<sequence>MFKTWLSVLCCAALGLSKGATTGDFDAQAEAIVANFTTEQVLGQLAQIAIPALLNDDATLNETLTRDYAKLKIGSYLTMAFQNSPNEITGAYGWTVPEWRQIVSRVQEIAMEENDGIPMVYGLDSVHGANYVLNATMFGAQINGGATFNPDLVYEMGRIAGQDTRAAGIPWVFGPILEVSQNPLWPRTFESFGEDPYLVTIMAEAITRGLQSENQTAACMKHFVAYSKNPTGHDQDGVTISDYDLLNYFLPPFRAAMDAGAMSTMESYISINGVPTIADHKILQVLLREDMGYDGLTVSDFGEIGSMNSFHRVARDANEAVRFSYTRTGIDMAMGYDTTYLNGTTLLVEQSPEYLGRMRESAKRIIKMKLKLGLFDNPVPGANDVAKVRNEEDVTTALNMARESIVLLQNNDSTLPISTSSSVFLTGFNAHDIGNQCGGFSIAWPGYSGNEFFPNGISVKDGMEAIGGDKVTYFNGLDVTGNYSDANVTTAKQYASQADYTVVVIGEASYSEKVGDIDDLALPAGQIDYVKELASTGTKIIVALFEGRPRLLGKIPENVHAVVNGLLACEQGGKAMAEIIYGQVNPSGRMPITYPKDAGNILMPYNHRVSTQCADSDYCKMQWDFGTGLSYTKFTYSDLILSKTNVTSSSDSIDVSVTVTNSGSMAGKETVMLFLTQPYRSISVPEVKQLKKFSKISLDVSASQTVNFTLTADDWSVYQPQIGNGFKLVAEDTDYVIAIKPETDCDVYNETAAANPLCATFTLQTGDYPYEKRHDIIEHAHLPSIVRDNKVMVKTVGSGQLAAAFGVGVAAAIAAQYMYQVAFKRGDASSRASKSVVTTPRGTDASAQELLEEQLSRISAFFGPEGFAKVKDAFVVVVGLGGVGSHAAHMLARSGVGKLRLVDFDNVTLSSLNRHAVATRGDVGLSKVAAMKRHLHEIVPDCEVEDMAVMFEADSADELLEGNPTYVLDCIDDVKTKCALLEAVTCKGLKVITATGAGAKADPTRLQIGSLKDVVRDPLATKIRYFLKKKGISSSEITTIFSSEKSVCKLLPLDAEQAQNPEEFGNVENFRIRVIPVLGTMPALFGQSMAAYVLCDLAGKKINPEAVARLSRDQRNKLYQKLQQREHVLFHEGHKIELEKDEIEFVYQEIWRGRSSVSGTRNGGHDRLYLARWRTDRPLHPDNVVYLTTKELAILDKDGIEGFDPEIVARIDARLNQFGSWAVPQ</sequence>
<dbReference type="FunFam" id="3.20.20.300:FF:000007">
    <property type="entry name" value="Lysosomal beta glucosidase"/>
    <property type="match status" value="1"/>
</dbReference>
<dbReference type="InterPro" id="IPR002772">
    <property type="entry name" value="Glyco_hydro_3_C"/>
</dbReference>
<dbReference type="Pfam" id="PF01915">
    <property type="entry name" value="Glyco_hydro_3_C"/>
    <property type="match status" value="1"/>
</dbReference>
<evidence type="ECO:0000256" key="3">
    <source>
        <dbReference type="ARBA" id="ARBA00012744"/>
    </source>
</evidence>
<dbReference type="InterPro" id="IPR001764">
    <property type="entry name" value="Glyco_hydro_3_N"/>
</dbReference>
<dbReference type="PANTHER" id="PTHR30620:SF16">
    <property type="entry name" value="LYSOSOMAL BETA GLUCOSIDASE"/>
    <property type="match status" value="1"/>
</dbReference>
<dbReference type="EMBL" id="JAENGZ010000023">
    <property type="protein sequence ID" value="KAG6973207.1"/>
    <property type="molecule type" value="Genomic_DNA"/>
</dbReference>
<gene>
    <name evidence="9" type="ORF">JG687_00001008</name>
</gene>
<keyword evidence="4 7" id="KW-0732">Signal</keyword>
<dbReference type="EC" id="3.2.1.21" evidence="3"/>
<protein>
    <recommendedName>
        <fullName evidence="3">beta-glucosidase</fullName>
        <ecNumber evidence="3">3.2.1.21</ecNumber>
    </recommendedName>
</protein>
<keyword evidence="5" id="KW-0378">Hydrolase</keyword>
<dbReference type="FunFam" id="3.40.50.720:FF:000449">
    <property type="entry name" value="Ubiquitin-activating enzyme (E1), putative"/>
    <property type="match status" value="1"/>
</dbReference>
<evidence type="ECO:0000256" key="2">
    <source>
        <dbReference type="ARBA" id="ARBA00005336"/>
    </source>
</evidence>
<dbReference type="VEuPathDB" id="FungiDB:PC110_g6156"/>
<feature type="chain" id="PRO_5035820793" description="beta-glucosidase" evidence="7">
    <location>
        <begin position="20"/>
        <end position="1225"/>
    </location>
</feature>
<dbReference type="GO" id="GO:0008422">
    <property type="term" value="F:beta-glucosidase activity"/>
    <property type="evidence" value="ECO:0007669"/>
    <property type="project" value="UniProtKB-EC"/>
</dbReference>
<dbReference type="CDD" id="cd00755">
    <property type="entry name" value="YgdL_like"/>
    <property type="match status" value="1"/>
</dbReference>
<dbReference type="InterPro" id="IPR026891">
    <property type="entry name" value="Fn3-like"/>
</dbReference>
<evidence type="ECO:0000256" key="5">
    <source>
        <dbReference type="ARBA" id="ARBA00022801"/>
    </source>
</evidence>
<dbReference type="SMART" id="SM01217">
    <property type="entry name" value="Fn3_like"/>
    <property type="match status" value="1"/>
</dbReference>
<evidence type="ECO:0000256" key="1">
    <source>
        <dbReference type="ARBA" id="ARBA00000448"/>
    </source>
</evidence>